<dbReference type="GO" id="GO:0008854">
    <property type="term" value="F:exodeoxyribonuclease V activity"/>
    <property type="evidence" value="ECO:0007669"/>
    <property type="project" value="InterPro"/>
</dbReference>
<keyword evidence="2 10" id="KW-0547">Nucleotide-binding</keyword>
<dbReference type="InterPro" id="IPR027417">
    <property type="entry name" value="P-loop_NTPase"/>
</dbReference>
<dbReference type="PANTHER" id="PTHR30591">
    <property type="entry name" value="RECBCD ENZYME SUBUNIT RECC"/>
    <property type="match status" value="1"/>
</dbReference>
<dbReference type="GO" id="GO:0003677">
    <property type="term" value="F:DNA binding"/>
    <property type="evidence" value="ECO:0007669"/>
    <property type="project" value="UniProtKB-UniRule"/>
</dbReference>
<accession>A0A1K1RUL8</accession>
<comment type="similarity">
    <text evidence="10">Belongs to the RecC family.</text>
</comment>
<keyword evidence="3 10" id="KW-0227">DNA damage</keyword>
<comment type="subunit">
    <text evidence="10">Heterotrimer of RecB, RecC and RecD. All subunits contribute to DNA-binding.</text>
</comment>
<dbReference type="GO" id="GO:0003678">
    <property type="term" value="F:DNA helicase activity"/>
    <property type="evidence" value="ECO:0007669"/>
    <property type="project" value="UniProtKB-UniRule"/>
</dbReference>
<evidence type="ECO:0000256" key="5">
    <source>
        <dbReference type="ARBA" id="ARBA00022806"/>
    </source>
</evidence>
<dbReference type="GO" id="GO:0000724">
    <property type="term" value="P:double-strand break repair via homologous recombination"/>
    <property type="evidence" value="ECO:0007669"/>
    <property type="project" value="UniProtKB-UniRule"/>
</dbReference>
<keyword evidence="7 10" id="KW-0067">ATP-binding</keyword>
<dbReference type="HAMAP" id="MF_01486">
    <property type="entry name" value="RecC"/>
    <property type="match status" value="1"/>
</dbReference>
<evidence type="ECO:0000259" key="11">
    <source>
        <dbReference type="Pfam" id="PF17946"/>
    </source>
</evidence>
<keyword evidence="9 10" id="KW-0234">DNA repair</keyword>
<evidence type="ECO:0000256" key="10">
    <source>
        <dbReference type="HAMAP-Rule" id="MF_01486"/>
    </source>
</evidence>
<dbReference type="InterPro" id="IPR011335">
    <property type="entry name" value="Restrct_endonuc-II-like"/>
</dbReference>
<comment type="function">
    <text evidence="10">A helicase/nuclease that prepares dsDNA breaks (DSB) for recombinational DNA repair. Binds to DSBs and unwinds DNA via a highly rapid and processive ATP-dependent bidirectional helicase activity. Unwinds dsDNA until it encounters a Chi (crossover hotspot instigator) sequence from the 3' direction. Cuts ssDNA a few nucleotides 3' to the Chi site. The properties and activities of the enzyme are changed at Chi. The Chi-altered holoenzyme produces a long 3'-ssDNA overhang and facilitates RecA-binding to the ssDNA for homologous DNA recombination and repair. Holoenzyme degrades any linearized DNA that is unable to undergo homologous recombination. In the holoenzyme this subunit recognizes the wild-type Chi sequence, and when added to isolated RecB increases its ATP-dependent helicase processivity.</text>
</comment>
<keyword evidence="15" id="KW-1185">Reference proteome</keyword>
<dbReference type="PIRSF" id="PIRSF000980">
    <property type="entry name" value="RecC"/>
    <property type="match status" value="1"/>
</dbReference>
<dbReference type="EMBL" id="CP140154">
    <property type="protein sequence ID" value="WQG92097.1"/>
    <property type="molecule type" value="Genomic_DNA"/>
</dbReference>
<evidence type="ECO:0000256" key="6">
    <source>
        <dbReference type="ARBA" id="ARBA00022839"/>
    </source>
</evidence>
<dbReference type="NCBIfam" id="TIGR01450">
    <property type="entry name" value="recC"/>
    <property type="match status" value="1"/>
</dbReference>
<organism evidence="12 14">
    <name type="scientific">Chitinophaga sancti</name>
    <dbReference type="NCBI Taxonomy" id="1004"/>
    <lineage>
        <taxon>Bacteria</taxon>
        <taxon>Pseudomonadati</taxon>
        <taxon>Bacteroidota</taxon>
        <taxon>Chitinophagia</taxon>
        <taxon>Chitinophagales</taxon>
        <taxon>Chitinophagaceae</taxon>
        <taxon>Chitinophaga</taxon>
    </lineage>
</organism>
<dbReference type="AlphaFoldDB" id="A0A1K1RUL8"/>
<gene>
    <name evidence="10 13" type="primary">recC</name>
    <name evidence="12" type="ORF">SAMN05661012_04305</name>
    <name evidence="13" type="ORF">SR876_11325</name>
</gene>
<dbReference type="SUPFAM" id="SSF52980">
    <property type="entry name" value="Restriction endonuclease-like"/>
    <property type="match status" value="1"/>
</dbReference>
<dbReference type="InterPro" id="IPR013986">
    <property type="entry name" value="DExx_box_DNA_helicase_dom_sf"/>
</dbReference>
<reference evidence="12 14" key="1">
    <citation type="submission" date="2016-11" db="EMBL/GenBank/DDBJ databases">
        <authorList>
            <person name="Jaros S."/>
            <person name="Januszkiewicz K."/>
            <person name="Wedrychowicz H."/>
        </authorList>
    </citation>
    <scope>NUCLEOTIDE SEQUENCE [LARGE SCALE GENOMIC DNA]</scope>
    <source>
        <strain evidence="12 14">DSM 784</strain>
    </source>
</reference>
<dbReference type="Gene3D" id="3.40.50.10930">
    <property type="match status" value="1"/>
</dbReference>
<evidence type="ECO:0000256" key="1">
    <source>
        <dbReference type="ARBA" id="ARBA00022722"/>
    </source>
</evidence>
<dbReference type="SUPFAM" id="SSF52540">
    <property type="entry name" value="P-loop containing nucleoside triphosphate hydrolases"/>
    <property type="match status" value="2"/>
</dbReference>
<dbReference type="PANTHER" id="PTHR30591:SF1">
    <property type="entry name" value="RECBCD ENZYME SUBUNIT RECC"/>
    <property type="match status" value="1"/>
</dbReference>
<dbReference type="Pfam" id="PF17946">
    <property type="entry name" value="RecC_C"/>
    <property type="match status" value="1"/>
</dbReference>
<keyword evidence="1 10" id="KW-0540">Nuclease</keyword>
<evidence type="ECO:0000313" key="13">
    <source>
        <dbReference type="EMBL" id="WQG92097.1"/>
    </source>
</evidence>
<dbReference type="OrthoDB" id="9762834at2"/>
<evidence type="ECO:0000256" key="9">
    <source>
        <dbReference type="ARBA" id="ARBA00023204"/>
    </source>
</evidence>
<comment type="miscellaneous">
    <text evidence="10">In the RecBCD complex, RecB has a slow 3'-5' helicase, an exonuclease activity and loads RecA onto ssDNA, RecD has a fast 5'-3' helicase activity, while RecC stimulates the ATPase and processivity of the RecB helicase and contributes to recognition of the Chi site.</text>
</comment>
<evidence type="ECO:0000313" key="15">
    <source>
        <dbReference type="Proteomes" id="UP001326715"/>
    </source>
</evidence>
<dbReference type="GO" id="GO:0009338">
    <property type="term" value="C:exodeoxyribonuclease V complex"/>
    <property type="evidence" value="ECO:0007669"/>
    <property type="project" value="InterPro"/>
</dbReference>
<evidence type="ECO:0000313" key="14">
    <source>
        <dbReference type="Proteomes" id="UP000183788"/>
    </source>
</evidence>
<evidence type="ECO:0000256" key="4">
    <source>
        <dbReference type="ARBA" id="ARBA00022801"/>
    </source>
</evidence>
<protein>
    <recommendedName>
        <fullName evidence="10">RecBCD enzyme subunit RecC</fullName>
    </recommendedName>
    <alternativeName>
        <fullName evidence="10">Exonuclease V subunit RecC</fullName>
        <shortName evidence="10">ExoV subunit RecC</shortName>
    </alternativeName>
    <alternativeName>
        <fullName evidence="10">Helicase/nuclease RecBCD subunit RecC</fullName>
    </alternativeName>
</protein>
<dbReference type="GO" id="GO:0005524">
    <property type="term" value="F:ATP binding"/>
    <property type="evidence" value="ECO:0007669"/>
    <property type="project" value="UniProtKB-UniRule"/>
</dbReference>
<reference evidence="13 15" key="2">
    <citation type="submission" date="2023-11" db="EMBL/GenBank/DDBJ databases">
        <title>MicrobeMod: A computational toolkit for identifying prokaryotic methylation and restriction-modification with nanopore sequencing.</title>
        <authorList>
            <person name="Crits-Christoph A."/>
            <person name="Kang S.C."/>
            <person name="Lee H."/>
            <person name="Ostrov N."/>
        </authorList>
    </citation>
    <scope>NUCLEOTIDE SEQUENCE [LARGE SCALE GENOMIC DNA]</scope>
    <source>
        <strain evidence="13 15">ATCC 23090</strain>
    </source>
</reference>
<keyword evidence="6 10" id="KW-0269">Exonuclease</keyword>
<keyword evidence="4 10" id="KW-0378">Hydrolase</keyword>
<dbReference type="Gene3D" id="1.10.10.160">
    <property type="match status" value="1"/>
</dbReference>
<evidence type="ECO:0000256" key="3">
    <source>
        <dbReference type="ARBA" id="ARBA00022763"/>
    </source>
</evidence>
<evidence type="ECO:0000256" key="8">
    <source>
        <dbReference type="ARBA" id="ARBA00023125"/>
    </source>
</evidence>
<proteinExistence type="inferred from homology"/>
<evidence type="ECO:0000256" key="7">
    <source>
        <dbReference type="ARBA" id="ARBA00022840"/>
    </source>
</evidence>
<dbReference type="EMBL" id="FPIZ01000014">
    <property type="protein sequence ID" value="SFW75872.1"/>
    <property type="molecule type" value="Genomic_DNA"/>
</dbReference>
<evidence type="ECO:0000256" key="2">
    <source>
        <dbReference type="ARBA" id="ARBA00022741"/>
    </source>
</evidence>
<dbReference type="InterPro" id="IPR041500">
    <property type="entry name" value="RecC_C"/>
</dbReference>
<dbReference type="STRING" id="1004.SAMN05661012_04305"/>
<dbReference type="Gene3D" id="3.40.50.300">
    <property type="entry name" value="P-loop containing nucleotide triphosphate hydrolases"/>
    <property type="match status" value="2"/>
</dbReference>
<name>A0A1K1RUL8_9BACT</name>
<keyword evidence="8 10" id="KW-0238">DNA-binding</keyword>
<dbReference type="Proteomes" id="UP001326715">
    <property type="component" value="Chromosome"/>
</dbReference>
<dbReference type="Proteomes" id="UP000183788">
    <property type="component" value="Unassembled WGS sequence"/>
</dbReference>
<keyword evidence="5 10" id="KW-0347">Helicase</keyword>
<dbReference type="Pfam" id="PF04257">
    <property type="entry name" value="Exonuc_V_gamma"/>
    <property type="match status" value="1"/>
</dbReference>
<feature type="domain" description="RecC C-terminal" evidence="11">
    <location>
        <begin position="781"/>
        <end position="992"/>
    </location>
</feature>
<dbReference type="InterPro" id="IPR006697">
    <property type="entry name" value="RecC"/>
</dbReference>
<evidence type="ECO:0000313" key="12">
    <source>
        <dbReference type="EMBL" id="SFW75872.1"/>
    </source>
</evidence>
<sequence>MALYLKVSNSLLSLAEGLVNDLQAAHYNVFQPYYIITQTEGMNNWLKHQQAYQVGIAANARFLKPNDLLFQLYVIMGGPSIDAMSSQHLSWLIFKLLGETEFITRYPEVAAYYVDHGVETDLKKMVLAEKVADLLDQYQVYRPEMIQEWNKANMQTLQTEEWQEWLWVRVKELSGSVLPDKTLIGNYILDTLAHHPDKHATLASRMPAIHLFGLSILTAFHVQILQEVAKITDVHFHILNPAPGFFWFEDRNEKQLARWRAKGLQDKADAANIGNELLTGWGKVIQNSFGLFFANDSFLNAYEEIGVVEPSIDSLLHKIQYDIFLASTTDQRIRLSKDDLSDGSVTVQACYTVAREVEALYNYLVHLSDQRKEKLSSRDIVVMVSDIDAYAPYIKAVFNHAPHRFRYTIADESYADKDNLFHSLQALLLLDEETFAAEAVMQLLDFSYIRKRFNLHDPVYLRPVVEAANIRFGIDGNKEDETRYVSWKYGIQRIMYGICMSGEPEFGEHADSFFPLDIVEGQDAYVLIRFCHFAQVLITAVEERREDRSIADWVRYVEQLLHALVYEQQDESDEDYTTLLKELSEFNLLHDYLTESVPYGVFVHSLLNVITGTKRSSLFANGGITFCSLIPMRSIPFKVVALLGLNHDKFPRKENKSSFDIMSKQPKRGDRNLRENDKHLFLETTISAQQYLYISYLGRSVNDNTAIPPSALVDELLDYIEGGYEGDQEEVRKLMIRVQPLQEFSRKYEQVPGLYSYLGVNTSSGLRFINPSKAVEQPQLEEFTLDMLTSFFKNPVKAYYNKVLGIYFNDATLLLGETELFSLDHLQQWNMKQQLLPSEGLTAADRLALVKTGRLPLRNMAYVAVQNVEEVVQPARTLFEASTQGIEPVRLEFDLQLDEITMKCTLDHVYDGRLVKVSWSKSELKYLIEAYICYLAGIAAGQLNGLLFISTTAKNQVFEAGKIGREDALQRLKALKNLYLLGMTEILPFSPDFKITPSEVARIDSELFAQKVKDTFKKYSIRDKYMMKEFERGYFQHENHAATFKRICEQVILPLNEIFPAYYSK</sequence>
<dbReference type="RefSeq" id="WP_072363298.1">
    <property type="nucleotide sequence ID" value="NZ_CP139972.1"/>
</dbReference>